<dbReference type="EMBL" id="NJGU01000004">
    <property type="protein sequence ID" value="OWY30007.1"/>
    <property type="molecule type" value="Genomic_DNA"/>
</dbReference>
<dbReference type="Proteomes" id="UP000197596">
    <property type="component" value="Unassembled WGS sequence"/>
</dbReference>
<evidence type="ECO:0000313" key="2">
    <source>
        <dbReference type="EMBL" id="OWY30007.1"/>
    </source>
</evidence>
<reference evidence="2 3" key="1">
    <citation type="submission" date="2017-06" db="EMBL/GenBank/DDBJ databases">
        <title>Herbaspirillum phytohormonus sp. nov., isolated from the root nodule of Robinia pseudoacacia in lead-zinc mine.</title>
        <authorList>
            <person name="Fan M."/>
            <person name="Lin Y."/>
        </authorList>
    </citation>
    <scope>NUCLEOTIDE SEQUENCE [LARGE SCALE GENOMIC DNA]</scope>
    <source>
        <strain evidence="2 3">HZ10</strain>
    </source>
</reference>
<comment type="caution">
    <text evidence="2">The sequence shown here is derived from an EMBL/GenBank/DDBJ whole genome shotgun (WGS) entry which is preliminary data.</text>
</comment>
<organism evidence="2 3">
    <name type="scientific">Herbaspirillum robiniae</name>
    <dbReference type="NCBI Taxonomy" id="2014887"/>
    <lineage>
        <taxon>Bacteria</taxon>
        <taxon>Pseudomonadati</taxon>
        <taxon>Pseudomonadota</taxon>
        <taxon>Betaproteobacteria</taxon>
        <taxon>Burkholderiales</taxon>
        <taxon>Oxalobacteraceae</taxon>
        <taxon>Herbaspirillum</taxon>
    </lineage>
</organism>
<feature type="transmembrane region" description="Helical" evidence="1">
    <location>
        <begin position="6"/>
        <end position="23"/>
    </location>
</feature>
<gene>
    <name evidence="2" type="ORF">CEJ42_09200</name>
</gene>
<evidence type="ECO:0000313" key="3">
    <source>
        <dbReference type="Proteomes" id="UP000197596"/>
    </source>
</evidence>
<evidence type="ECO:0000256" key="1">
    <source>
        <dbReference type="SAM" id="Phobius"/>
    </source>
</evidence>
<keyword evidence="1" id="KW-0472">Membrane</keyword>
<accession>A0A2D0B5S7</accession>
<feature type="transmembrane region" description="Helical" evidence="1">
    <location>
        <begin position="30"/>
        <end position="50"/>
    </location>
</feature>
<proteinExistence type="predicted"/>
<keyword evidence="1" id="KW-0812">Transmembrane</keyword>
<name>A0A2D0B5S7_9BURK</name>
<dbReference type="RefSeq" id="WP_088750704.1">
    <property type="nucleotide sequence ID" value="NZ_NJGU01000004.1"/>
</dbReference>
<keyword evidence="1" id="KW-1133">Transmembrane helix</keyword>
<feature type="transmembrane region" description="Helical" evidence="1">
    <location>
        <begin position="70"/>
        <end position="90"/>
    </location>
</feature>
<sequence>MFDLFLLPIVMIVVAVVISRQAQPGRRLRAAAIIVGGSLLCAAAGVGVVLSLPCSTFGSSFEGACGYGAMFTAAGVGLGAFVLSFVLLAVRVGRSIRRDAERLKAPPPAA</sequence>
<protein>
    <submittedName>
        <fullName evidence="2">Uncharacterized protein</fullName>
    </submittedName>
</protein>
<dbReference type="AlphaFoldDB" id="A0A2D0B5S7"/>